<feature type="transmembrane region" description="Helical" evidence="1">
    <location>
        <begin position="201"/>
        <end position="222"/>
    </location>
</feature>
<dbReference type="Pfam" id="PF12730">
    <property type="entry name" value="ABC2_membrane_4"/>
    <property type="match status" value="1"/>
</dbReference>
<keyword evidence="1" id="KW-0812">Transmembrane</keyword>
<dbReference type="Proteomes" id="UP000813420">
    <property type="component" value="Unassembled WGS sequence"/>
</dbReference>
<sequence>MTHILRSDFYKLRKARYFWVCLAVTVILAVGSVFLLDFTYRLAGDQMETQVASQQETLEESGVSVSVEGVPLSYDELSGSGQLLSFFAGNTTLILAVLISLFVGSEFNHGTIKNMASRQYSRAALYGSKLITGMAAGAFLTLVYVLFAAVTASILWGFGPVSSGYWPRTLGGAGLELLLLFAFISVFVMFSFIIRQNGGSLAVNICFLEFLSLFAMLGEMLVKKFTGKTMTLSNYLIDANMNALLGGLTRTSVIRALFVAAGFFLAALLIGMVHFQKRDIK</sequence>
<gene>
    <name evidence="2" type="ORF">K8V39_01720</name>
</gene>
<evidence type="ECO:0000256" key="1">
    <source>
        <dbReference type="SAM" id="Phobius"/>
    </source>
</evidence>
<dbReference type="OrthoDB" id="2388369at2"/>
<comment type="caution">
    <text evidence="2">The sequence shown here is derived from an EMBL/GenBank/DDBJ whole genome shotgun (WGS) entry which is preliminary data.</text>
</comment>
<evidence type="ECO:0000313" key="3">
    <source>
        <dbReference type="Proteomes" id="UP000813420"/>
    </source>
</evidence>
<feature type="transmembrane region" description="Helical" evidence="1">
    <location>
        <begin position="16"/>
        <end position="36"/>
    </location>
</feature>
<name>A0A9D3AIH5_9FIRM</name>
<organism evidence="2 3">
    <name type="scientific">Merdimonas faecis</name>
    <dbReference type="NCBI Taxonomy" id="1653435"/>
    <lineage>
        <taxon>Bacteria</taxon>
        <taxon>Bacillati</taxon>
        <taxon>Bacillota</taxon>
        <taxon>Clostridia</taxon>
        <taxon>Lachnospirales</taxon>
        <taxon>Lachnospiraceae</taxon>
        <taxon>Merdimonas</taxon>
    </lineage>
</organism>
<feature type="transmembrane region" description="Helical" evidence="1">
    <location>
        <begin position="83"/>
        <end position="103"/>
    </location>
</feature>
<dbReference type="GO" id="GO:0140359">
    <property type="term" value="F:ABC-type transporter activity"/>
    <property type="evidence" value="ECO:0007669"/>
    <property type="project" value="InterPro"/>
</dbReference>
<protein>
    <submittedName>
        <fullName evidence="2">ABC transporter permease</fullName>
    </submittedName>
</protein>
<reference evidence="2" key="1">
    <citation type="journal article" date="2021" name="PeerJ">
        <title>Extensive microbial diversity within the chicken gut microbiome revealed by metagenomics and culture.</title>
        <authorList>
            <person name="Gilroy R."/>
            <person name="Ravi A."/>
            <person name="Getino M."/>
            <person name="Pursley I."/>
            <person name="Horton D.L."/>
            <person name="Alikhan N.F."/>
            <person name="Baker D."/>
            <person name="Gharbi K."/>
            <person name="Hall N."/>
            <person name="Watson M."/>
            <person name="Adriaenssens E.M."/>
            <person name="Foster-Nyarko E."/>
            <person name="Jarju S."/>
            <person name="Secka A."/>
            <person name="Antonio M."/>
            <person name="Oren A."/>
            <person name="Chaudhuri R.R."/>
            <person name="La Ragione R."/>
            <person name="Hildebrand F."/>
            <person name="Pallen M.J."/>
        </authorList>
    </citation>
    <scope>NUCLEOTIDE SEQUENCE</scope>
    <source>
        <strain evidence="2">USAMLcec4-12693</strain>
    </source>
</reference>
<dbReference type="AlphaFoldDB" id="A0A9D3AIH5"/>
<feature type="transmembrane region" description="Helical" evidence="1">
    <location>
        <begin position="177"/>
        <end position="194"/>
    </location>
</feature>
<keyword evidence="1" id="KW-1133">Transmembrane helix</keyword>
<feature type="transmembrane region" description="Helical" evidence="1">
    <location>
        <begin position="253"/>
        <end position="275"/>
    </location>
</feature>
<dbReference type="PANTHER" id="PTHR37305:SF1">
    <property type="entry name" value="MEMBRANE PROTEIN"/>
    <property type="match status" value="1"/>
</dbReference>
<keyword evidence="1" id="KW-0472">Membrane</keyword>
<proteinExistence type="predicted"/>
<accession>A0A9D3AIH5</accession>
<dbReference type="PANTHER" id="PTHR37305">
    <property type="entry name" value="INTEGRAL MEMBRANE PROTEIN-RELATED"/>
    <property type="match status" value="1"/>
</dbReference>
<dbReference type="RefSeq" id="WP_070089864.1">
    <property type="nucleotide sequence ID" value="NZ_CABMJS010000023.1"/>
</dbReference>
<dbReference type="EMBL" id="DYXE01000015">
    <property type="protein sequence ID" value="HJH48963.1"/>
    <property type="molecule type" value="Genomic_DNA"/>
</dbReference>
<dbReference type="GO" id="GO:0005886">
    <property type="term" value="C:plasma membrane"/>
    <property type="evidence" value="ECO:0007669"/>
    <property type="project" value="UniProtKB-SubCell"/>
</dbReference>
<feature type="transmembrane region" description="Helical" evidence="1">
    <location>
        <begin position="124"/>
        <end position="157"/>
    </location>
</feature>
<reference evidence="2" key="2">
    <citation type="submission" date="2021-09" db="EMBL/GenBank/DDBJ databases">
        <authorList>
            <person name="Gilroy R."/>
        </authorList>
    </citation>
    <scope>NUCLEOTIDE SEQUENCE</scope>
    <source>
        <strain evidence="2">USAMLcec4-12693</strain>
    </source>
</reference>
<evidence type="ECO:0000313" key="2">
    <source>
        <dbReference type="EMBL" id="HJH48963.1"/>
    </source>
</evidence>